<evidence type="ECO:0000313" key="7">
    <source>
        <dbReference type="EMBL" id="SLM65229.1"/>
    </source>
</evidence>
<dbReference type="Pfam" id="PF03899">
    <property type="entry name" value="ATP-synt_I"/>
    <property type="match status" value="1"/>
</dbReference>
<dbReference type="RefSeq" id="WP_035345352.1">
    <property type="nucleotide sequence ID" value="NZ_LT615367.1"/>
</dbReference>
<dbReference type="GO" id="GO:0005886">
    <property type="term" value="C:plasma membrane"/>
    <property type="evidence" value="ECO:0007669"/>
    <property type="project" value="UniProtKB-SubCell"/>
</dbReference>
<dbReference type="Proteomes" id="UP000294820">
    <property type="component" value="Chromosome 1"/>
</dbReference>
<evidence type="ECO:0000256" key="4">
    <source>
        <dbReference type="ARBA" id="ARBA00022989"/>
    </source>
</evidence>
<feature type="transmembrane region" description="Helical" evidence="6">
    <location>
        <begin position="71"/>
        <end position="94"/>
    </location>
</feature>
<reference evidence="7 8" key="1">
    <citation type="submission" date="2016-09" db="EMBL/GenBank/DDBJ databases">
        <authorList>
            <person name="Reverchon S."/>
            <person name="Nasser W."/>
            <person name="Leonard S."/>
            <person name="Brochier C."/>
            <person name="Duprey A."/>
        </authorList>
    </citation>
    <scope>NUCLEOTIDE SEQUENCE [LARGE SCALE GENOMIC DNA]</scope>
    <source>
        <strain evidence="7 8">174/2</strain>
    </source>
</reference>
<evidence type="ECO:0000313" key="8">
    <source>
        <dbReference type="Proteomes" id="UP000294820"/>
    </source>
</evidence>
<protein>
    <submittedName>
        <fullName evidence="7">ATP synthase protein I</fullName>
    </submittedName>
</protein>
<keyword evidence="3 6" id="KW-0812">Transmembrane</keyword>
<keyword evidence="8" id="KW-1185">Reference proteome</keyword>
<feature type="transmembrane region" description="Helical" evidence="6">
    <location>
        <begin position="100"/>
        <end position="122"/>
    </location>
</feature>
<sequence length="127" mass="13511">MSVSLYSGKIARLSLLCQLTVILVVSVLFGVDGIRAGASALSGGLAASLPGMMFMLFAVRHQADKPPEGRVAWVFAVGEGLKMFFTIVLLVVALGVFHAAFFPLGLTYLVVLVTQILAPAVINRYRS</sequence>
<evidence type="ECO:0000256" key="6">
    <source>
        <dbReference type="SAM" id="Phobius"/>
    </source>
</evidence>
<feature type="transmembrane region" description="Helical" evidence="6">
    <location>
        <begin position="40"/>
        <end position="59"/>
    </location>
</feature>
<organism evidence="7 8">
    <name type="scientific">Dickeya aquatica</name>
    <dbReference type="NCBI Taxonomy" id="1401087"/>
    <lineage>
        <taxon>Bacteria</taxon>
        <taxon>Pseudomonadati</taxon>
        <taxon>Pseudomonadota</taxon>
        <taxon>Gammaproteobacteria</taxon>
        <taxon>Enterobacterales</taxon>
        <taxon>Pectobacteriaceae</taxon>
        <taxon>Dickeya</taxon>
    </lineage>
</organism>
<dbReference type="InterPro" id="IPR005598">
    <property type="entry name" value="ATP_synth_I"/>
</dbReference>
<dbReference type="NCBIfam" id="NF005962">
    <property type="entry name" value="PRK08049.1"/>
    <property type="match status" value="1"/>
</dbReference>
<name>A0A375AHS2_9GAMM</name>
<evidence type="ECO:0000256" key="1">
    <source>
        <dbReference type="ARBA" id="ARBA00004651"/>
    </source>
</evidence>
<proteinExistence type="predicted"/>
<keyword evidence="4 6" id="KW-1133">Transmembrane helix</keyword>
<comment type="subcellular location">
    <subcellularLocation>
        <location evidence="1">Cell membrane</location>
        <topology evidence="1">Multi-pass membrane protein</topology>
    </subcellularLocation>
</comment>
<keyword evidence="2" id="KW-1003">Cell membrane</keyword>
<dbReference type="KEGG" id="daq:DAQ1742_04486"/>
<evidence type="ECO:0000256" key="2">
    <source>
        <dbReference type="ARBA" id="ARBA00022475"/>
    </source>
</evidence>
<keyword evidence="5 6" id="KW-0472">Membrane</keyword>
<accession>A0A375AHS2</accession>
<evidence type="ECO:0000256" key="3">
    <source>
        <dbReference type="ARBA" id="ARBA00022692"/>
    </source>
</evidence>
<dbReference type="AlphaFoldDB" id="A0A375AHS2"/>
<gene>
    <name evidence="7" type="primary">atpI</name>
    <name evidence="7" type="ORF">DAQ1742_04486</name>
</gene>
<evidence type="ECO:0000256" key="5">
    <source>
        <dbReference type="ARBA" id="ARBA00023136"/>
    </source>
</evidence>
<dbReference type="EMBL" id="LT615367">
    <property type="protein sequence ID" value="SLM65229.1"/>
    <property type="molecule type" value="Genomic_DNA"/>
</dbReference>